<dbReference type="KEGG" id="puo:RZN69_08695"/>
<dbReference type="GO" id="GO:0006508">
    <property type="term" value="P:proteolysis"/>
    <property type="evidence" value="ECO:0007669"/>
    <property type="project" value="UniProtKB-KW"/>
</dbReference>
<dbReference type="SUPFAM" id="SSF54001">
    <property type="entry name" value="Cysteine proteinases"/>
    <property type="match status" value="1"/>
</dbReference>
<keyword evidence="4" id="KW-0788">Thiol protease</keyword>
<keyword evidence="2" id="KW-0645">Protease</keyword>
<evidence type="ECO:0000256" key="2">
    <source>
        <dbReference type="ARBA" id="ARBA00022670"/>
    </source>
</evidence>
<organism evidence="6 7">
    <name type="scientific">Rubellicoccus peritrichatus</name>
    <dbReference type="NCBI Taxonomy" id="3080537"/>
    <lineage>
        <taxon>Bacteria</taxon>
        <taxon>Pseudomonadati</taxon>
        <taxon>Verrucomicrobiota</taxon>
        <taxon>Opitutia</taxon>
        <taxon>Puniceicoccales</taxon>
        <taxon>Cerasicoccaceae</taxon>
        <taxon>Rubellicoccus</taxon>
    </lineage>
</organism>
<dbReference type="GO" id="GO:0008234">
    <property type="term" value="F:cysteine-type peptidase activity"/>
    <property type="evidence" value="ECO:0007669"/>
    <property type="project" value="UniProtKB-KW"/>
</dbReference>
<dbReference type="Proteomes" id="UP001304300">
    <property type="component" value="Chromosome"/>
</dbReference>
<evidence type="ECO:0000313" key="6">
    <source>
        <dbReference type="EMBL" id="WOO43170.1"/>
    </source>
</evidence>
<protein>
    <recommendedName>
        <fullName evidence="5">NlpC/P60 domain-containing protein</fullName>
    </recommendedName>
</protein>
<reference evidence="6 7" key="1">
    <citation type="submission" date="2023-10" db="EMBL/GenBank/DDBJ databases">
        <title>Rubellicoccus peritrichatus gen. nov., sp. nov., isolated from an algae of coral reef tank.</title>
        <authorList>
            <person name="Luo J."/>
        </authorList>
    </citation>
    <scope>NUCLEOTIDE SEQUENCE [LARGE SCALE GENOMIC DNA]</scope>
    <source>
        <strain evidence="6 7">CR14</strain>
    </source>
</reference>
<feature type="domain" description="NlpC/P60" evidence="5">
    <location>
        <begin position="33"/>
        <end position="132"/>
    </location>
</feature>
<evidence type="ECO:0000256" key="3">
    <source>
        <dbReference type="ARBA" id="ARBA00022801"/>
    </source>
</evidence>
<dbReference type="Gene3D" id="3.90.1720.10">
    <property type="entry name" value="endopeptidase domain like (from Nostoc punctiforme)"/>
    <property type="match status" value="1"/>
</dbReference>
<evidence type="ECO:0000313" key="7">
    <source>
        <dbReference type="Proteomes" id="UP001304300"/>
    </source>
</evidence>
<comment type="similarity">
    <text evidence="1">Belongs to the peptidase C40 family.</text>
</comment>
<proteinExistence type="inferred from homology"/>
<dbReference type="AlphaFoldDB" id="A0AAQ3QXT6"/>
<gene>
    <name evidence="6" type="ORF">RZN69_08695</name>
</gene>
<accession>A0AAQ3QXT6</accession>
<dbReference type="Pfam" id="PF00877">
    <property type="entry name" value="NLPC_P60"/>
    <property type="match status" value="1"/>
</dbReference>
<dbReference type="EMBL" id="CP136920">
    <property type="protein sequence ID" value="WOO43170.1"/>
    <property type="molecule type" value="Genomic_DNA"/>
</dbReference>
<keyword evidence="3" id="KW-0378">Hydrolase</keyword>
<sequence>MKYYFNNPERIEALHSECESWLGTRFAQGLSEKGEGVDCVRFVIAVLNASGVPVSQLGTLPAYSVHEGRHSEHTALLRWLAEDDNAKQHLEHVEDIQAGDLLACKIRRGANHLGIAHDKKTMWHCDMRSGVRHISLMPFKHIYAYRLLNNFDQ</sequence>
<evidence type="ECO:0000256" key="4">
    <source>
        <dbReference type="ARBA" id="ARBA00022807"/>
    </source>
</evidence>
<evidence type="ECO:0000256" key="1">
    <source>
        <dbReference type="ARBA" id="ARBA00007074"/>
    </source>
</evidence>
<dbReference type="RefSeq" id="WP_317835711.1">
    <property type="nucleotide sequence ID" value="NZ_CP136920.1"/>
</dbReference>
<evidence type="ECO:0000259" key="5">
    <source>
        <dbReference type="Pfam" id="PF00877"/>
    </source>
</evidence>
<name>A0AAQ3QXT6_9BACT</name>
<dbReference type="InterPro" id="IPR000064">
    <property type="entry name" value="NLP_P60_dom"/>
</dbReference>
<keyword evidence="7" id="KW-1185">Reference proteome</keyword>
<dbReference type="InterPro" id="IPR038765">
    <property type="entry name" value="Papain-like_cys_pep_sf"/>
</dbReference>